<evidence type="ECO:0000256" key="3">
    <source>
        <dbReference type="ARBA" id="ARBA00011233"/>
    </source>
</evidence>
<dbReference type="Gene3D" id="1.20.1200.10">
    <property type="entry name" value="Cobalamin adenosyltransferase-like"/>
    <property type="match status" value="1"/>
</dbReference>
<gene>
    <name evidence="17" type="ORF">SAMN04488502_1011006</name>
</gene>
<evidence type="ECO:0000256" key="8">
    <source>
        <dbReference type="ARBA" id="ARBA00022741"/>
    </source>
</evidence>
<organism evidence="17 18">
    <name type="scientific">Dendrosporobacter quercicolus</name>
    <dbReference type="NCBI Taxonomy" id="146817"/>
    <lineage>
        <taxon>Bacteria</taxon>
        <taxon>Bacillati</taxon>
        <taxon>Bacillota</taxon>
        <taxon>Negativicutes</taxon>
        <taxon>Selenomonadales</taxon>
        <taxon>Sporomusaceae</taxon>
        <taxon>Dendrosporobacter</taxon>
    </lineage>
</organism>
<keyword evidence="9 15" id="KW-0067">ATP-binding</keyword>
<dbReference type="InterPro" id="IPR016030">
    <property type="entry name" value="CblAdoTrfase-like"/>
</dbReference>
<evidence type="ECO:0000256" key="4">
    <source>
        <dbReference type="ARBA" id="ARBA00012454"/>
    </source>
</evidence>
<sequence>MMIYTRGGDQGQTSLLDGTRVPKHSARVDSYGTIDELNSTLGFAKNFVEDAQIREQLHIIQRELFAVAAELADPSGREFSSKLTGEHITRFESWIDVYVARLNPAAKFIVPGSSKASGALHMARTVCRRAERLIIALAEQEPVNPLLLKYVNRLSDVLYTLARTVEEEQELMTEYSTKPLQ</sequence>
<feature type="domain" description="Cobalamin adenosyltransferase-like" evidence="16">
    <location>
        <begin position="3"/>
        <end position="165"/>
    </location>
</feature>
<dbReference type="SUPFAM" id="SSF89028">
    <property type="entry name" value="Cobalamin adenosyltransferase-like"/>
    <property type="match status" value="1"/>
</dbReference>
<dbReference type="GO" id="GO:0005524">
    <property type="term" value="F:ATP binding"/>
    <property type="evidence" value="ECO:0007669"/>
    <property type="project" value="UniProtKB-UniRule"/>
</dbReference>
<evidence type="ECO:0000256" key="11">
    <source>
        <dbReference type="ARBA" id="ARBA00033334"/>
    </source>
</evidence>
<dbReference type="EMBL" id="FNHB01000001">
    <property type="protein sequence ID" value="SDL85584.1"/>
    <property type="molecule type" value="Genomic_DNA"/>
</dbReference>
<evidence type="ECO:0000313" key="18">
    <source>
        <dbReference type="Proteomes" id="UP000214880"/>
    </source>
</evidence>
<comment type="pathway">
    <text evidence="1 15">Cofactor biosynthesis; adenosylcobalamin biosynthesis; adenosylcobalamin from cob(II)yrinate a,c-diamide: step 2/7.</text>
</comment>
<dbReference type="PANTHER" id="PTHR12213:SF0">
    <property type="entry name" value="CORRINOID ADENOSYLTRANSFERASE MMAB"/>
    <property type="match status" value="1"/>
</dbReference>
<dbReference type="EC" id="2.5.1.17" evidence="4 15"/>
<dbReference type="InterPro" id="IPR036451">
    <property type="entry name" value="CblAdoTrfase-like_sf"/>
</dbReference>
<proteinExistence type="inferred from homology"/>
<dbReference type="NCBIfam" id="TIGR00636">
    <property type="entry name" value="PduO_Nterm"/>
    <property type="match status" value="1"/>
</dbReference>
<comment type="subunit">
    <text evidence="3">Homotrimer.</text>
</comment>
<dbReference type="GO" id="GO:0008817">
    <property type="term" value="F:corrinoid adenosyltransferase activity"/>
    <property type="evidence" value="ECO:0007669"/>
    <property type="project" value="UniProtKB-UniRule"/>
</dbReference>
<dbReference type="OrthoDB" id="9778896at2"/>
<evidence type="ECO:0000256" key="12">
    <source>
        <dbReference type="ARBA" id="ARBA00033354"/>
    </source>
</evidence>
<comment type="catalytic activity">
    <reaction evidence="13 15">
        <text>2 cob(II)yrinate a,c diamide + reduced [electron-transfer flavoprotein] + 2 ATP = 2 adenosylcob(III)yrinate a,c-diamide + 2 triphosphate + oxidized [electron-transfer flavoprotein] + 3 H(+)</text>
        <dbReference type="Rhea" id="RHEA:11528"/>
        <dbReference type="Rhea" id="RHEA-COMP:10685"/>
        <dbReference type="Rhea" id="RHEA-COMP:10686"/>
        <dbReference type="ChEBI" id="CHEBI:15378"/>
        <dbReference type="ChEBI" id="CHEBI:18036"/>
        <dbReference type="ChEBI" id="CHEBI:30616"/>
        <dbReference type="ChEBI" id="CHEBI:57692"/>
        <dbReference type="ChEBI" id="CHEBI:58307"/>
        <dbReference type="ChEBI" id="CHEBI:58503"/>
        <dbReference type="ChEBI" id="CHEBI:58537"/>
        <dbReference type="EC" id="2.5.1.17"/>
    </reaction>
</comment>
<evidence type="ECO:0000256" key="13">
    <source>
        <dbReference type="ARBA" id="ARBA00048555"/>
    </source>
</evidence>
<keyword evidence="8 15" id="KW-0547">Nucleotide-binding</keyword>
<dbReference type="GO" id="GO:0009236">
    <property type="term" value="P:cobalamin biosynthetic process"/>
    <property type="evidence" value="ECO:0007669"/>
    <property type="project" value="UniProtKB-UniRule"/>
</dbReference>
<evidence type="ECO:0000256" key="6">
    <source>
        <dbReference type="ARBA" id="ARBA00022573"/>
    </source>
</evidence>
<evidence type="ECO:0000256" key="1">
    <source>
        <dbReference type="ARBA" id="ARBA00005121"/>
    </source>
</evidence>
<evidence type="ECO:0000256" key="7">
    <source>
        <dbReference type="ARBA" id="ARBA00022679"/>
    </source>
</evidence>
<comment type="catalytic activity">
    <reaction evidence="14 15">
        <text>2 cob(II)alamin + reduced [electron-transfer flavoprotein] + 2 ATP = 2 adenosylcob(III)alamin + 2 triphosphate + oxidized [electron-transfer flavoprotein] + 3 H(+)</text>
        <dbReference type="Rhea" id="RHEA:28671"/>
        <dbReference type="Rhea" id="RHEA-COMP:10685"/>
        <dbReference type="Rhea" id="RHEA-COMP:10686"/>
        <dbReference type="ChEBI" id="CHEBI:15378"/>
        <dbReference type="ChEBI" id="CHEBI:16304"/>
        <dbReference type="ChEBI" id="CHEBI:18036"/>
        <dbReference type="ChEBI" id="CHEBI:18408"/>
        <dbReference type="ChEBI" id="CHEBI:30616"/>
        <dbReference type="ChEBI" id="CHEBI:57692"/>
        <dbReference type="ChEBI" id="CHEBI:58307"/>
        <dbReference type="EC" id="2.5.1.17"/>
    </reaction>
</comment>
<accession>A0A1G9NGR9</accession>
<keyword evidence="7 15" id="KW-0808">Transferase</keyword>
<reference evidence="17 18" key="1">
    <citation type="submission" date="2016-10" db="EMBL/GenBank/DDBJ databases">
        <authorList>
            <person name="de Groot N.N."/>
        </authorList>
    </citation>
    <scope>NUCLEOTIDE SEQUENCE [LARGE SCALE GENOMIC DNA]</scope>
    <source>
        <strain evidence="17 18">DSM 1736</strain>
    </source>
</reference>
<evidence type="ECO:0000256" key="5">
    <source>
        <dbReference type="ARBA" id="ARBA00020963"/>
    </source>
</evidence>
<keyword evidence="6 15" id="KW-0169">Cobalamin biosynthesis</keyword>
<evidence type="ECO:0000256" key="14">
    <source>
        <dbReference type="ARBA" id="ARBA00048692"/>
    </source>
</evidence>
<evidence type="ECO:0000259" key="16">
    <source>
        <dbReference type="Pfam" id="PF01923"/>
    </source>
</evidence>
<evidence type="ECO:0000256" key="10">
    <source>
        <dbReference type="ARBA" id="ARBA00031529"/>
    </source>
</evidence>
<comment type="similarity">
    <text evidence="2 15">Belongs to the Cob(I)alamin adenosyltransferase family.</text>
</comment>
<evidence type="ECO:0000256" key="9">
    <source>
        <dbReference type="ARBA" id="ARBA00022840"/>
    </source>
</evidence>
<dbReference type="PANTHER" id="PTHR12213">
    <property type="entry name" value="CORRINOID ADENOSYLTRANSFERASE"/>
    <property type="match status" value="1"/>
</dbReference>
<keyword evidence="18" id="KW-1185">Reference proteome</keyword>
<name>A0A1G9NGR9_9FIRM</name>
<dbReference type="InterPro" id="IPR029499">
    <property type="entry name" value="PduO-typ"/>
</dbReference>
<dbReference type="AlphaFoldDB" id="A0A1G9NGR9"/>
<dbReference type="Proteomes" id="UP000214880">
    <property type="component" value="Unassembled WGS sequence"/>
</dbReference>
<evidence type="ECO:0000256" key="2">
    <source>
        <dbReference type="ARBA" id="ARBA00007487"/>
    </source>
</evidence>
<dbReference type="Pfam" id="PF01923">
    <property type="entry name" value="Cob_adeno_trans"/>
    <property type="match status" value="1"/>
</dbReference>
<evidence type="ECO:0000313" key="17">
    <source>
        <dbReference type="EMBL" id="SDL85584.1"/>
    </source>
</evidence>
<dbReference type="STRING" id="146817.SAMN04488502_1011006"/>
<protein>
    <recommendedName>
        <fullName evidence="5 15">Corrinoid adenosyltransferase</fullName>
        <ecNumber evidence="4 15">2.5.1.17</ecNumber>
    </recommendedName>
    <alternativeName>
        <fullName evidence="10 15">Cob(II)alamin adenosyltransferase</fullName>
    </alternativeName>
    <alternativeName>
        <fullName evidence="12 15">Cob(II)yrinic acid a,c-diamide adenosyltransferase</fullName>
    </alternativeName>
    <alternativeName>
        <fullName evidence="11 15">Cobinamide/cobalamin adenosyltransferase</fullName>
    </alternativeName>
</protein>
<dbReference type="FunFam" id="1.20.1200.10:FF:000001">
    <property type="entry name" value="Cob(I)yrinic acid a,c-diamide adenosyltransferase"/>
    <property type="match status" value="1"/>
</dbReference>
<evidence type="ECO:0000256" key="15">
    <source>
        <dbReference type="RuleBase" id="RU366026"/>
    </source>
</evidence>
<dbReference type="UniPathway" id="UPA00148">
    <property type="reaction ID" value="UER00233"/>
</dbReference>